<dbReference type="Pfam" id="PF12697">
    <property type="entry name" value="Abhydrolase_6"/>
    <property type="match status" value="1"/>
</dbReference>
<dbReference type="Gene3D" id="3.40.50.1820">
    <property type="entry name" value="alpha/beta hydrolase"/>
    <property type="match status" value="1"/>
</dbReference>
<dbReference type="GO" id="GO:0016787">
    <property type="term" value="F:hydrolase activity"/>
    <property type="evidence" value="ECO:0007669"/>
    <property type="project" value="UniProtKB-KW"/>
</dbReference>
<dbReference type="PANTHER" id="PTHR43798:SF31">
    <property type="entry name" value="AB HYDROLASE SUPERFAMILY PROTEIN YCLE"/>
    <property type="match status" value="1"/>
</dbReference>
<dbReference type="InterPro" id="IPR050266">
    <property type="entry name" value="AB_hydrolase_sf"/>
</dbReference>
<dbReference type="RefSeq" id="WP_202835275.1">
    <property type="nucleotide sequence ID" value="NZ_JAETWB010000046.1"/>
</dbReference>
<sequence length="231" mass="24113">MAAKQTPVALIPALLSDDAMYRDVIEQLGETVEAQVMVLSEPTMQANVEIVLAKAPPTFVLAGTSYGGSIALEVALAAPERVLALWLMGCNPAAPEANVQELVGGLEAMPDAVIEMLAGLAVPKASTEAAEIFKAMAHRVGGKVGATQARALGSRAEVTSRLGALRMPTLVIWGEADQIVPASVGWALADALPHAHFHVLSDCGHLPTLEEPSQCAALFVEFLAEEVGHAH</sequence>
<dbReference type="EMBL" id="JAETWB010000046">
    <property type="protein sequence ID" value="MBL6082062.1"/>
    <property type="molecule type" value="Genomic_DNA"/>
</dbReference>
<evidence type="ECO:0000313" key="3">
    <source>
        <dbReference type="EMBL" id="MBL6082062.1"/>
    </source>
</evidence>
<keyword evidence="1 3" id="KW-0378">Hydrolase</keyword>
<keyword evidence="4" id="KW-1185">Reference proteome</keyword>
<feature type="domain" description="AB hydrolase-1" evidence="2">
    <location>
        <begin position="33"/>
        <end position="217"/>
    </location>
</feature>
<accession>A0ABS1UBJ5</accession>
<dbReference type="PANTHER" id="PTHR43798">
    <property type="entry name" value="MONOACYLGLYCEROL LIPASE"/>
    <property type="match status" value="1"/>
</dbReference>
<proteinExistence type="predicted"/>
<reference evidence="3 4" key="1">
    <citation type="submission" date="2021-01" db="EMBL/GenBank/DDBJ databases">
        <title>Belnapia mucosa sp. nov. and Belnapia arida sp. nov., isolated from the Tabernas Desert (Almeria, Spain).</title>
        <authorList>
            <person name="Molina-Menor E."/>
            <person name="Vidal-Verdu A."/>
            <person name="Calonge A."/>
            <person name="Satari L."/>
            <person name="Pereto J."/>
            <person name="Porcar M."/>
        </authorList>
    </citation>
    <scope>NUCLEOTIDE SEQUENCE [LARGE SCALE GENOMIC DNA]</scope>
    <source>
        <strain evidence="3 4">T18</strain>
    </source>
</reference>
<protein>
    <submittedName>
        <fullName evidence="3">Alpha/beta fold hydrolase</fullName>
    </submittedName>
</protein>
<name>A0ABS1UBJ5_9PROT</name>
<gene>
    <name evidence="3" type="ORF">JMJ56_29220</name>
</gene>
<dbReference type="InterPro" id="IPR029058">
    <property type="entry name" value="AB_hydrolase_fold"/>
</dbReference>
<dbReference type="SUPFAM" id="SSF53474">
    <property type="entry name" value="alpha/beta-Hydrolases"/>
    <property type="match status" value="1"/>
</dbReference>
<dbReference type="Proteomes" id="UP000660885">
    <property type="component" value="Unassembled WGS sequence"/>
</dbReference>
<comment type="caution">
    <text evidence="3">The sequence shown here is derived from an EMBL/GenBank/DDBJ whole genome shotgun (WGS) entry which is preliminary data.</text>
</comment>
<evidence type="ECO:0000256" key="1">
    <source>
        <dbReference type="ARBA" id="ARBA00022801"/>
    </source>
</evidence>
<evidence type="ECO:0000259" key="2">
    <source>
        <dbReference type="Pfam" id="PF12697"/>
    </source>
</evidence>
<evidence type="ECO:0000313" key="4">
    <source>
        <dbReference type="Proteomes" id="UP000660885"/>
    </source>
</evidence>
<dbReference type="InterPro" id="IPR000073">
    <property type="entry name" value="AB_hydrolase_1"/>
</dbReference>
<dbReference type="PRINTS" id="PR00111">
    <property type="entry name" value="ABHYDROLASE"/>
</dbReference>
<organism evidence="3 4">
    <name type="scientific">Belnapia arida</name>
    <dbReference type="NCBI Taxonomy" id="2804533"/>
    <lineage>
        <taxon>Bacteria</taxon>
        <taxon>Pseudomonadati</taxon>
        <taxon>Pseudomonadota</taxon>
        <taxon>Alphaproteobacteria</taxon>
        <taxon>Acetobacterales</taxon>
        <taxon>Roseomonadaceae</taxon>
        <taxon>Belnapia</taxon>
    </lineage>
</organism>